<protein>
    <submittedName>
        <fullName evidence="1">Uncharacterized protein</fullName>
    </submittedName>
</protein>
<dbReference type="EMBL" id="CP075153">
    <property type="protein sequence ID" value="UTX43618.1"/>
    <property type="molecule type" value="Genomic_DNA"/>
</dbReference>
<gene>
    <name evidence="1" type="ORF">GPU96_07g13790</name>
</gene>
<evidence type="ECO:0000313" key="2">
    <source>
        <dbReference type="Proteomes" id="UP001059546"/>
    </source>
</evidence>
<dbReference type="Proteomes" id="UP001059546">
    <property type="component" value="Chromosome VII"/>
</dbReference>
<proteinExistence type="predicted"/>
<name>A0A9Q9CB10_ENCHE</name>
<organism evidence="1 2">
    <name type="scientific">Encephalitozoon hellem</name>
    <name type="common">Microsporidian parasite</name>
    <dbReference type="NCBI Taxonomy" id="27973"/>
    <lineage>
        <taxon>Eukaryota</taxon>
        <taxon>Fungi</taxon>
        <taxon>Fungi incertae sedis</taxon>
        <taxon>Microsporidia</taxon>
        <taxon>Unikaryonidae</taxon>
        <taxon>Encephalitozoon</taxon>
    </lineage>
</organism>
<dbReference type="AlphaFoldDB" id="A0A9Q9CB10"/>
<reference evidence="1" key="1">
    <citation type="submission" date="2022-10" db="EMBL/GenBank/DDBJ databases">
        <title>Encephalitozoon hellem ATCC 50604 Complete Genome.</title>
        <authorList>
            <person name="Mascarenhas dos Santos A.C."/>
            <person name="Julian A.T."/>
            <person name="Pombert J.-F."/>
        </authorList>
    </citation>
    <scope>NUCLEOTIDE SEQUENCE</scope>
    <source>
        <strain evidence="1">ATCC 50604</strain>
    </source>
</reference>
<sequence length="237" mass="26951">MNLLLIGYVVGKMIAYESERVLEKPSGLDVARTVSDGRLDLHLYFREVEDAMEDPPFSLLIQKLKRISAFVMEKGDKVYRIVPFESIEISFENGKKSYGKFNDMVNMGNEVVVTYACSGHDTEEGIYTTITIIFTPSDEEERIEKIYSGWSDSCLLKVSTPKLKVKHKKKILSMYLEDLGNKELDDKDMGHWVDGASSSGERVDGDRILKEEMGIFEEVEDKDEGDLKENLVKSRSP</sequence>
<evidence type="ECO:0000313" key="1">
    <source>
        <dbReference type="EMBL" id="UTX43618.1"/>
    </source>
</evidence>
<accession>A0A9Q9CB10</accession>